<evidence type="ECO:0000313" key="3">
    <source>
        <dbReference type="Proteomes" id="UP000550707"/>
    </source>
</evidence>
<dbReference type="Proteomes" id="UP000550707">
    <property type="component" value="Unassembled WGS sequence"/>
</dbReference>
<gene>
    <name evidence="2" type="ORF">HJG59_010363</name>
</gene>
<evidence type="ECO:0000256" key="1">
    <source>
        <dbReference type="SAM" id="SignalP"/>
    </source>
</evidence>
<dbReference type="InParanoid" id="A0A7J8IZD4"/>
<dbReference type="EMBL" id="JACASF010000003">
    <property type="protein sequence ID" value="KAF6489983.1"/>
    <property type="molecule type" value="Genomic_DNA"/>
</dbReference>
<evidence type="ECO:0000313" key="2">
    <source>
        <dbReference type="EMBL" id="KAF6489983.1"/>
    </source>
</evidence>
<keyword evidence="1" id="KW-0732">Signal</keyword>
<sequence length="184" mass="19943">MSPPGVLLLLWVPALPRRLPFSVLRMLFWGTAKPAFTCQSSQVLCAKWGAGCPPQLWICFFTCDLSDNRTELLCLAESLTETTSLAPVCCLCPRRTPPGSVQEGQNASSVHPPFCMCKSAPHQTLQTHCMHKDMSLSVGPLGTDRVPALGVWEAGGTVSQRACQPSKRPLLSDMVLLAPHGCKK</sequence>
<dbReference type="AlphaFoldDB" id="A0A7J8IZD4"/>
<proteinExistence type="predicted"/>
<comment type="caution">
    <text evidence="2">The sequence shown here is derived from an EMBL/GenBank/DDBJ whole genome shotgun (WGS) entry which is preliminary data.</text>
</comment>
<feature type="chain" id="PRO_5029681225" evidence="1">
    <location>
        <begin position="17"/>
        <end position="184"/>
    </location>
</feature>
<organism evidence="2 3">
    <name type="scientific">Molossus molossus</name>
    <name type="common">Pallas' mastiff bat</name>
    <name type="synonym">Vespertilio molossus</name>
    <dbReference type="NCBI Taxonomy" id="27622"/>
    <lineage>
        <taxon>Eukaryota</taxon>
        <taxon>Metazoa</taxon>
        <taxon>Chordata</taxon>
        <taxon>Craniata</taxon>
        <taxon>Vertebrata</taxon>
        <taxon>Euteleostomi</taxon>
        <taxon>Mammalia</taxon>
        <taxon>Eutheria</taxon>
        <taxon>Laurasiatheria</taxon>
        <taxon>Chiroptera</taxon>
        <taxon>Yangochiroptera</taxon>
        <taxon>Molossidae</taxon>
        <taxon>Molossus</taxon>
    </lineage>
</organism>
<reference evidence="2 3" key="1">
    <citation type="journal article" date="2020" name="Nature">
        <title>Six reference-quality genomes reveal evolution of bat adaptations.</title>
        <authorList>
            <person name="Jebb D."/>
            <person name="Huang Z."/>
            <person name="Pippel M."/>
            <person name="Hughes G.M."/>
            <person name="Lavrichenko K."/>
            <person name="Devanna P."/>
            <person name="Winkler S."/>
            <person name="Jermiin L.S."/>
            <person name="Skirmuntt E.C."/>
            <person name="Katzourakis A."/>
            <person name="Burkitt-Gray L."/>
            <person name="Ray D.A."/>
            <person name="Sullivan K.A.M."/>
            <person name="Roscito J.G."/>
            <person name="Kirilenko B.M."/>
            <person name="Davalos L.M."/>
            <person name="Corthals A.P."/>
            <person name="Power M.L."/>
            <person name="Jones G."/>
            <person name="Ransome R.D."/>
            <person name="Dechmann D.K.N."/>
            <person name="Locatelli A.G."/>
            <person name="Puechmaille S.J."/>
            <person name="Fedrigo O."/>
            <person name="Jarvis E.D."/>
            <person name="Hiller M."/>
            <person name="Vernes S.C."/>
            <person name="Myers E.W."/>
            <person name="Teeling E.C."/>
        </authorList>
    </citation>
    <scope>NUCLEOTIDE SEQUENCE [LARGE SCALE GENOMIC DNA]</scope>
    <source>
        <strain evidence="2">MMolMol1</strain>
        <tissue evidence="2">Muscle</tissue>
    </source>
</reference>
<keyword evidence="3" id="KW-1185">Reference proteome</keyword>
<name>A0A7J8IZD4_MOLMO</name>
<feature type="signal peptide" evidence="1">
    <location>
        <begin position="1"/>
        <end position="16"/>
    </location>
</feature>
<accession>A0A7J8IZD4</accession>
<protein>
    <submittedName>
        <fullName evidence="2">Uncharacterized protein</fullName>
    </submittedName>
</protein>